<evidence type="ECO:0000313" key="2">
    <source>
        <dbReference type="Proteomes" id="UP000189670"/>
    </source>
</evidence>
<dbReference type="Proteomes" id="UP000189670">
    <property type="component" value="Unassembled WGS sequence"/>
</dbReference>
<evidence type="ECO:0000313" key="1">
    <source>
        <dbReference type="EMBL" id="ETR64796.1"/>
    </source>
</evidence>
<feature type="non-terminal residue" evidence="1">
    <location>
        <position position="180"/>
    </location>
</feature>
<gene>
    <name evidence="1" type="ORF">OMM_15332</name>
</gene>
<sequence length="180" mass="19266">MNFGSGDSSSTQSFSDFFSKRRIAPLFADLNPQGTGISWKQLDDRVVVTFENVPDGSSSGANSFQVEMFFDGTIRITYLNVDITNCICGFSKGQGVASGFYETDFSEASVMTSAPVLTGVSDITMDEDTVSNTLSFTVTDNDSQSLTITYISSNQSLISNTGISFSGDQVSTVGNTYTVT</sequence>
<accession>A0A1V1NQL5</accession>
<dbReference type="AlphaFoldDB" id="A0A1V1NQL5"/>
<organism evidence="1 2">
    <name type="scientific">Candidatus Magnetoglobus multicellularis str. Araruama</name>
    <dbReference type="NCBI Taxonomy" id="890399"/>
    <lineage>
        <taxon>Bacteria</taxon>
        <taxon>Pseudomonadati</taxon>
        <taxon>Thermodesulfobacteriota</taxon>
        <taxon>Desulfobacteria</taxon>
        <taxon>Desulfobacterales</taxon>
        <taxon>Desulfobacteraceae</taxon>
        <taxon>Candidatus Magnetoglobus</taxon>
    </lineage>
</organism>
<comment type="caution">
    <text evidence="1">The sequence shown here is derived from an EMBL/GenBank/DDBJ whole genome shotgun (WGS) entry which is preliminary data.</text>
</comment>
<proteinExistence type="predicted"/>
<name>A0A1V1NQL5_9BACT</name>
<protein>
    <submittedName>
        <fullName evidence="1">Uncharacterized protein</fullName>
    </submittedName>
</protein>
<dbReference type="EMBL" id="ATBP01003633">
    <property type="protein sequence ID" value="ETR64796.1"/>
    <property type="molecule type" value="Genomic_DNA"/>
</dbReference>
<reference evidence="2" key="1">
    <citation type="submission" date="2012-11" db="EMBL/GenBank/DDBJ databases">
        <authorList>
            <person name="Lucero-Rivera Y.E."/>
            <person name="Tovar-Ramirez D."/>
        </authorList>
    </citation>
    <scope>NUCLEOTIDE SEQUENCE [LARGE SCALE GENOMIC DNA]</scope>
    <source>
        <strain evidence="2">Araruama</strain>
    </source>
</reference>